<keyword evidence="4" id="KW-1185">Reference proteome</keyword>
<feature type="transmembrane region" description="Helical" evidence="2">
    <location>
        <begin position="12"/>
        <end position="33"/>
    </location>
</feature>
<feature type="compositionally biased region" description="Basic and acidic residues" evidence="1">
    <location>
        <begin position="206"/>
        <end position="221"/>
    </location>
</feature>
<reference evidence="3 4" key="1">
    <citation type="journal article" date="2018" name="BMC Genomics">
        <title>Comparative genome analyses reveal sequence features reflecting distinct modes of host-adaptation between dicot and monocot powdery mildew.</title>
        <authorList>
            <person name="Wu Y."/>
            <person name="Ma X."/>
            <person name="Pan Z."/>
            <person name="Kale S.D."/>
            <person name="Song Y."/>
            <person name="King H."/>
            <person name="Zhang Q."/>
            <person name="Presley C."/>
            <person name="Deng X."/>
            <person name="Wei C.I."/>
            <person name="Xiao S."/>
        </authorList>
    </citation>
    <scope>NUCLEOTIDE SEQUENCE [LARGE SCALE GENOMIC DNA]</scope>
    <source>
        <strain evidence="3">UMSG2</strain>
    </source>
</reference>
<dbReference type="STRING" id="212602.A0A420HTQ6"/>
<feature type="compositionally biased region" description="Basic and acidic residues" evidence="1">
    <location>
        <begin position="364"/>
        <end position="375"/>
    </location>
</feature>
<feature type="region of interest" description="Disordered" evidence="1">
    <location>
        <begin position="204"/>
        <end position="242"/>
    </location>
</feature>
<dbReference type="AlphaFoldDB" id="A0A420HTQ6"/>
<evidence type="ECO:0000313" key="3">
    <source>
        <dbReference type="EMBL" id="RKF60810.1"/>
    </source>
</evidence>
<evidence type="ECO:0000256" key="1">
    <source>
        <dbReference type="SAM" id="MobiDB-lite"/>
    </source>
</evidence>
<accession>A0A420HTQ6</accession>
<proteinExistence type="predicted"/>
<feature type="compositionally biased region" description="Polar residues" evidence="1">
    <location>
        <begin position="222"/>
        <end position="237"/>
    </location>
</feature>
<comment type="caution">
    <text evidence="3">The sequence shown here is derived from an EMBL/GenBank/DDBJ whole genome shotgun (WGS) entry which is preliminary data.</text>
</comment>
<protein>
    <submittedName>
        <fullName evidence="3">Uncharacterized protein</fullName>
    </submittedName>
</protein>
<dbReference type="Proteomes" id="UP000286134">
    <property type="component" value="Unassembled WGS sequence"/>
</dbReference>
<keyword evidence="2" id="KW-0812">Transmembrane</keyword>
<evidence type="ECO:0000256" key="2">
    <source>
        <dbReference type="SAM" id="Phobius"/>
    </source>
</evidence>
<organism evidence="3 4">
    <name type="scientific">Erysiphe neolycopersici</name>
    <dbReference type="NCBI Taxonomy" id="212602"/>
    <lineage>
        <taxon>Eukaryota</taxon>
        <taxon>Fungi</taxon>
        <taxon>Dikarya</taxon>
        <taxon>Ascomycota</taxon>
        <taxon>Pezizomycotina</taxon>
        <taxon>Leotiomycetes</taxon>
        <taxon>Erysiphales</taxon>
        <taxon>Erysiphaceae</taxon>
        <taxon>Erysiphe</taxon>
    </lineage>
</organism>
<evidence type="ECO:0000313" key="4">
    <source>
        <dbReference type="Proteomes" id="UP000286134"/>
    </source>
</evidence>
<dbReference type="OrthoDB" id="5426165at2759"/>
<keyword evidence="2" id="KW-0472">Membrane</keyword>
<keyword evidence="2" id="KW-1133">Transmembrane helix</keyword>
<dbReference type="PANTHER" id="PTHR40623">
    <property type="entry name" value="INTEGRAL MEMBRANE PROTEIN"/>
    <property type="match status" value="1"/>
</dbReference>
<dbReference type="EMBL" id="MCFK01004753">
    <property type="protein sequence ID" value="RKF60810.1"/>
    <property type="molecule type" value="Genomic_DNA"/>
</dbReference>
<feature type="region of interest" description="Disordered" evidence="1">
    <location>
        <begin position="364"/>
        <end position="388"/>
    </location>
</feature>
<dbReference type="PANTHER" id="PTHR40623:SF2">
    <property type="entry name" value="INTEGRAL MEMBRANE PROTEIN"/>
    <property type="match status" value="1"/>
</dbReference>
<sequence length="388" mass="43764">MFFQSWQLWEKMSFILGMGLITVFMFGWAKMALKVRFMKKQEVMDEEKRARRQELRANNQRGDARGKHEIPFGIRAIQSGIQVDGIWISNPNTPVPSEVTLSSIPYESSDDMSKNSTIPISKVVPQARPKPSIRGRPDSFGSYRAKSETLQDIMEGKATRISYKPRRSSQLRYEGQGDILDEALENLEGVMPIKNKPISFRSRRYNLTDRDPDSSAADNERNSGTSDESDATLSIEPSMNGDRLLPTFNVTADDNTEKTLLNDSPLLSRKSLDKIHDSKVDVTEPTKDVFNDEIPSFLDSALRLDTGIYSRDTTKDQPTIQSSNLFKPGELHMNKTSRKVNTGFEVLPAGTFGLPKEFNTNVIDHKKTQATDKRLPTKLQKKPPDSVS</sequence>
<name>A0A420HTQ6_9PEZI</name>
<gene>
    <name evidence="3" type="ORF">OnM2_047045</name>
</gene>